<reference evidence="2" key="1">
    <citation type="journal article" date="2019" name="ISME J.">
        <title>Evolution in action: habitat transition from sediment to the pelagial leads to genome streamlining in Methylophilaceae.</title>
        <authorList>
            <person name="Salcher M."/>
            <person name="Schaefle D."/>
            <person name="Kaspar M."/>
            <person name="Neuenschwander S.M."/>
            <person name="Ghai R."/>
        </authorList>
    </citation>
    <scope>NUCLEOTIDE SEQUENCE [LARGE SCALE GENOMIC DNA]</scope>
    <source>
        <strain evidence="2">MMS-M-51</strain>
    </source>
</reference>
<dbReference type="AlphaFoldDB" id="A0A5B8CPW0"/>
<gene>
    <name evidence="1" type="ORF">FIU01_01325</name>
</gene>
<organism evidence="1 2">
    <name type="scientific">Methylophilus medardicus</name>
    <dbReference type="NCBI Taxonomy" id="2588534"/>
    <lineage>
        <taxon>Bacteria</taxon>
        <taxon>Pseudomonadati</taxon>
        <taxon>Pseudomonadota</taxon>
        <taxon>Betaproteobacteria</taxon>
        <taxon>Nitrosomonadales</taxon>
        <taxon>Methylophilaceae</taxon>
        <taxon>Methylophilus</taxon>
    </lineage>
</organism>
<accession>A0A5B8CPW0</accession>
<sequence length="63" mass="7103">MHTKWRLNVIARLTLMTIHYIRIAQIRPDVSSVAGFLISRRAGCRAVAKASNNACMKSPWTYG</sequence>
<dbReference type="EMBL" id="CP040946">
    <property type="protein sequence ID" value="QDC43295.1"/>
    <property type="molecule type" value="Genomic_DNA"/>
</dbReference>
<dbReference type="Proteomes" id="UP000311008">
    <property type="component" value="Chromosome"/>
</dbReference>
<evidence type="ECO:0000313" key="2">
    <source>
        <dbReference type="Proteomes" id="UP000311008"/>
    </source>
</evidence>
<proteinExistence type="predicted"/>
<evidence type="ECO:0000313" key="1">
    <source>
        <dbReference type="EMBL" id="QDC43295.1"/>
    </source>
</evidence>
<protein>
    <submittedName>
        <fullName evidence="1">Uncharacterized protein</fullName>
    </submittedName>
</protein>
<name>A0A5B8CPW0_9PROT</name>
<dbReference type="KEGG" id="mmec:FIU01_01325"/>
<dbReference type="RefSeq" id="WP_140002213.1">
    <property type="nucleotide sequence ID" value="NZ_CP040946.1"/>
</dbReference>
<keyword evidence="2" id="KW-1185">Reference proteome</keyword>